<evidence type="ECO:0000256" key="1">
    <source>
        <dbReference type="SAM" id="MobiDB-lite"/>
    </source>
</evidence>
<keyword evidence="4" id="KW-1185">Reference proteome</keyword>
<feature type="transmembrane region" description="Helical" evidence="2">
    <location>
        <begin position="130"/>
        <end position="150"/>
    </location>
</feature>
<feature type="transmembrane region" description="Helical" evidence="2">
    <location>
        <begin position="71"/>
        <end position="91"/>
    </location>
</feature>
<reference evidence="4" key="1">
    <citation type="submission" date="2016-10" db="EMBL/GenBank/DDBJ databases">
        <authorList>
            <person name="Varghese N."/>
        </authorList>
    </citation>
    <scope>NUCLEOTIDE SEQUENCE [LARGE SCALE GENOMIC DNA]</scope>
    <source>
        <strain evidence="4">DSM 24868</strain>
    </source>
</reference>
<dbReference type="Proteomes" id="UP000183315">
    <property type="component" value="Unassembled WGS sequence"/>
</dbReference>
<evidence type="ECO:0000256" key="2">
    <source>
        <dbReference type="SAM" id="Phobius"/>
    </source>
</evidence>
<name>A0A1H6X6S7_9MICO</name>
<dbReference type="STRING" id="1043493.SAMN05421637_1136"/>
<proteinExistence type="predicted"/>
<feature type="transmembrane region" description="Helical" evidence="2">
    <location>
        <begin position="41"/>
        <end position="59"/>
    </location>
</feature>
<dbReference type="EMBL" id="FNZI01000002">
    <property type="protein sequence ID" value="SEJ20255.1"/>
    <property type="molecule type" value="Genomic_DNA"/>
</dbReference>
<protein>
    <submittedName>
        <fullName evidence="3">Uncharacterized protein</fullName>
    </submittedName>
</protein>
<keyword evidence="2" id="KW-0812">Transmembrane</keyword>
<keyword evidence="2" id="KW-0472">Membrane</keyword>
<evidence type="ECO:0000313" key="3">
    <source>
        <dbReference type="EMBL" id="SEJ20255.1"/>
    </source>
</evidence>
<feature type="region of interest" description="Disordered" evidence="1">
    <location>
        <begin position="1"/>
        <end position="32"/>
    </location>
</feature>
<organism evidence="3 4">
    <name type="scientific">Demequina mangrovi</name>
    <dbReference type="NCBI Taxonomy" id="1043493"/>
    <lineage>
        <taxon>Bacteria</taxon>
        <taxon>Bacillati</taxon>
        <taxon>Actinomycetota</taxon>
        <taxon>Actinomycetes</taxon>
        <taxon>Micrococcales</taxon>
        <taxon>Demequinaceae</taxon>
        <taxon>Demequina</taxon>
    </lineage>
</organism>
<accession>A0A1H6X6S7</accession>
<evidence type="ECO:0000313" key="4">
    <source>
        <dbReference type="Proteomes" id="UP000183315"/>
    </source>
</evidence>
<keyword evidence="2" id="KW-1133">Transmembrane helix</keyword>
<gene>
    <name evidence="3" type="ORF">SAMN05421637_1136</name>
</gene>
<sequence length="160" mass="16337">MFQEVISVGSVRGPDEGRAEGARQGQRSQADGLAARPWRRAAALGIGAEALALAVYAVAYGIHATGLPEPAFAVGLALFFGFVALGLGAVARAFDHGARWSVSAALTWQALLTLAGINLTGVEHDSVHSWYGWALAAAGVGVGIAAFIGGRDALRAPEAS</sequence>
<feature type="transmembrane region" description="Helical" evidence="2">
    <location>
        <begin position="98"/>
        <end position="118"/>
    </location>
</feature>
<dbReference type="AlphaFoldDB" id="A0A1H6X6S7"/>